<evidence type="ECO:0000256" key="3">
    <source>
        <dbReference type="ARBA" id="ARBA00023125"/>
    </source>
</evidence>
<dbReference type="KEGG" id="crb:17875661"/>
<dbReference type="Proteomes" id="UP000029121">
    <property type="component" value="Unassembled WGS sequence"/>
</dbReference>
<dbReference type="STRING" id="81985.R0GCU1"/>
<dbReference type="InterPro" id="IPR006447">
    <property type="entry name" value="Myb_dom_plants"/>
</dbReference>
<dbReference type="Gene3D" id="1.10.10.60">
    <property type="entry name" value="Homeodomain-like"/>
    <property type="match status" value="2"/>
</dbReference>
<comment type="subcellular location">
    <subcellularLocation>
        <location evidence="1">Nucleus</location>
    </subcellularLocation>
</comment>
<feature type="domain" description="HTH myb-type" evidence="8">
    <location>
        <begin position="95"/>
        <end position="151"/>
    </location>
</feature>
<dbReference type="PANTHER" id="PTHR44042">
    <property type="entry name" value="DUPLICATED HOMEODOMAIN-LIKE SUPERFAMILY PROTEIN-RELATED"/>
    <property type="match status" value="1"/>
</dbReference>
<keyword evidence="5" id="KW-0539">Nucleus</keyword>
<keyword evidence="3" id="KW-0238">DNA-binding</keyword>
<dbReference type="InterPro" id="IPR001005">
    <property type="entry name" value="SANT/Myb"/>
</dbReference>
<dbReference type="Pfam" id="PF00249">
    <property type="entry name" value="Myb_DNA-binding"/>
    <property type="match status" value="2"/>
</dbReference>
<dbReference type="GO" id="GO:0005634">
    <property type="term" value="C:nucleus"/>
    <property type="evidence" value="ECO:0007669"/>
    <property type="project" value="UniProtKB-SubCell"/>
</dbReference>
<organism evidence="9 10">
    <name type="scientific">Capsella rubella</name>
    <dbReference type="NCBI Taxonomy" id="81985"/>
    <lineage>
        <taxon>Eukaryota</taxon>
        <taxon>Viridiplantae</taxon>
        <taxon>Streptophyta</taxon>
        <taxon>Embryophyta</taxon>
        <taxon>Tracheophyta</taxon>
        <taxon>Spermatophyta</taxon>
        <taxon>Magnoliopsida</taxon>
        <taxon>eudicotyledons</taxon>
        <taxon>Gunneridae</taxon>
        <taxon>Pentapetalae</taxon>
        <taxon>rosids</taxon>
        <taxon>malvids</taxon>
        <taxon>Brassicales</taxon>
        <taxon>Brassicaceae</taxon>
        <taxon>Camelineae</taxon>
        <taxon>Capsella</taxon>
    </lineage>
</organism>
<evidence type="ECO:0000256" key="6">
    <source>
        <dbReference type="SAM" id="MobiDB-lite"/>
    </source>
</evidence>
<feature type="domain" description="Myb-like" evidence="7">
    <location>
        <begin position="95"/>
        <end position="147"/>
    </location>
</feature>
<dbReference type="CDD" id="cd00167">
    <property type="entry name" value="SANT"/>
    <property type="match status" value="2"/>
</dbReference>
<gene>
    <name evidence="9" type="ORF">CARUB_v10027693mg</name>
</gene>
<keyword evidence="10" id="KW-1185">Reference proteome</keyword>
<accession>R0GCU1</accession>
<evidence type="ECO:0000256" key="4">
    <source>
        <dbReference type="ARBA" id="ARBA00023163"/>
    </source>
</evidence>
<dbReference type="FunFam" id="1.10.10.60:FF:000009">
    <property type="entry name" value="transcription factor MYB1R1"/>
    <property type="match status" value="1"/>
</dbReference>
<evidence type="ECO:0000313" key="9">
    <source>
        <dbReference type="EMBL" id="EOA14479.1"/>
    </source>
</evidence>
<dbReference type="NCBIfam" id="TIGR01557">
    <property type="entry name" value="myb_SHAQKYF"/>
    <property type="match status" value="1"/>
</dbReference>
<dbReference type="PROSITE" id="PS50090">
    <property type="entry name" value="MYB_LIKE"/>
    <property type="match status" value="2"/>
</dbReference>
<evidence type="ECO:0000259" key="7">
    <source>
        <dbReference type="PROSITE" id="PS50090"/>
    </source>
</evidence>
<evidence type="ECO:0000256" key="5">
    <source>
        <dbReference type="ARBA" id="ARBA00023242"/>
    </source>
</evidence>
<dbReference type="PROSITE" id="PS51294">
    <property type="entry name" value="HTH_MYB"/>
    <property type="match status" value="1"/>
</dbReference>
<dbReference type="EMBL" id="KB870812">
    <property type="protein sequence ID" value="EOA14479.1"/>
    <property type="molecule type" value="Genomic_DNA"/>
</dbReference>
<proteinExistence type="predicted"/>
<dbReference type="OrthoDB" id="118550at2759"/>
<keyword evidence="2" id="KW-0805">Transcription regulation</keyword>
<dbReference type="InterPro" id="IPR017930">
    <property type="entry name" value="Myb_dom"/>
</dbReference>
<dbReference type="SMART" id="SM00717">
    <property type="entry name" value="SANT"/>
    <property type="match status" value="2"/>
</dbReference>
<reference evidence="10" key="1">
    <citation type="journal article" date="2013" name="Nat. Genet.">
        <title>The Capsella rubella genome and the genomic consequences of rapid mating system evolution.</title>
        <authorList>
            <person name="Slotte T."/>
            <person name="Hazzouri K.M."/>
            <person name="Agren J.A."/>
            <person name="Koenig D."/>
            <person name="Maumus F."/>
            <person name="Guo Y.L."/>
            <person name="Steige K."/>
            <person name="Platts A.E."/>
            <person name="Escobar J.S."/>
            <person name="Newman L.K."/>
            <person name="Wang W."/>
            <person name="Mandakova T."/>
            <person name="Vello E."/>
            <person name="Smith L.M."/>
            <person name="Henz S.R."/>
            <person name="Steffen J."/>
            <person name="Takuno S."/>
            <person name="Brandvain Y."/>
            <person name="Coop G."/>
            <person name="Andolfatto P."/>
            <person name="Hu T.T."/>
            <person name="Blanchette M."/>
            <person name="Clark R.M."/>
            <person name="Quesneville H."/>
            <person name="Nordborg M."/>
            <person name="Gaut B.S."/>
            <person name="Lysak M.A."/>
            <person name="Jenkins J."/>
            <person name="Grimwood J."/>
            <person name="Chapman J."/>
            <person name="Prochnik S."/>
            <person name="Shu S."/>
            <person name="Rokhsar D."/>
            <person name="Schmutz J."/>
            <person name="Weigel D."/>
            <person name="Wright S.I."/>
        </authorList>
    </citation>
    <scope>NUCLEOTIDE SEQUENCE [LARGE SCALE GENOMIC DNA]</scope>
    <source>
        <strain evidence="10">cv. Monte Gargano</strain>
    </source>
</reference>
<dbReference type="FunFam" id="1.10.10.60:FF:000154">
    <property type="entry name" value="Transcription factor SRM1"/>
    <property type="match status" value="1"/>
</dbReference>
<dbReference type="PANTHER" id="PTHR44042:SF67">
    <property type="entry name" value="MYB-LIKE PROTEIN I"/>
    <property type="match status" value="1"/>
</dbReference>
<feature type="region of interest" description="Disordered" evidence="6">
    <location>
        <begin position="81"/>
        <end position="101"/>
    </location>
</feature>
<feature type="compositionally biased region" description="Basic residues" evidence="6">
    <location>
        <begin position="84"/>
        <end position="100"/>
    </location>
</feature>
<dbReference type="GO" id="GO:0003677">
    <property type="term" value="F:DNA binding"/>
    <property type="evidence" value="ECO:0007669"/>
    <property type="project" value="UniProtKB-KW"/>
</dbReference>
<dbReference type="InterPro" id="IPR009057">
    <property type="entry name" value="Homeodomain-like_sf"/>
</dbReference>
<name>R0GCU1_9BRAS</name>
<sequence>MNLGENASVVSSWSKDEDIVFERALAIYADETEIRWEEIALVVPGKTIEQIIEHYNVLVRDVMMIESGHVPLPACYELSEEPNHRKKHGKSKAKQQRKKGIPWTSDEHRQFLLGLEKFGKGDWRSISRHCVLTRTTMQVASHAQKYYKRLNSKNKHRNRKSIHDVTLAEDKYISPKQRAITWQKFASTSNNQPIPTASQPALGLPIHGQPNIWSTQATQAISQPPALNHPTYGVPTTIWNAAALQPSSNIHVYGTSTISQPMVGTMLSPFGRNVNLLAQPHMNSGVHSVPSNSGPSAPINMGSIPYGTNPKDRS</sequence>
<evidence type="ECO:0000313" key="10">
    <source>
        <dbReference type="Proteomes" id="UP000029121"/>
    </source>
</evidence>
<evidence type="ECO:0000259" key="8">
    <source>
        <dbReference type="PROSITE" id="PS51294"/>
    </source>
</evidence>
<protein>
    <submittedName>
        <fullName evidence="9">Uncharacterized protein</fullName>
    </submittedName>
</protein>
<evidence type="ECO:0000256" key="2">
    <source>
        <dbReference type="ARBA" id="ARBA00023015"/>
    </source>
</evidence>
<feature type="region of interest" description="Disordered" evidence="6">
    <location>
        <begin position="285"/>
        <end position="314"/>
    </location>
</feature>
<evidence type="ECO:0000256" key="1">
    <source>
        <dbReference type="ARBA" id="ARBA00004123"/>
    </source>
</evidence>
<feature type="compositionally biased region" description="Polar residues" evidence="6">
    <location>
        <begin position="285"/>
        <end position="295"/>
    </location>
</feature>
<keyword evidence="4" id="KW-0804">Transcription</keyword>
<dbReference type="SUPFAM" id="SSF46689">
    <property type="entry name" value="Homeodomain-like"/>
    <property type="match status" value="2"/>
</dbReference>
<dbReference type="AlphaFoldDB" id="R0GCU1"/>
<dbReference type="eggNOG" id="KOG0724">
    <property type="taxonomic scope" value="Eukaryota"/>
</dbReference>
<feature type="domain" description="Myb-like" evidence="7">
    <location>
        <begin position="11"/>
        <end position="59"/>
    </location>
</feature>